<gene>
    <name evidence="2" type="ORF">Mgra_00006927</name>
</gene>
<organism evidence="2 3">
    <name type="scientific">Meloidogyne graminicola</name>
    <dbReference type="NCBI Taxonomy" id="189291"/>
    <lineage>
        <taxon>Eukaryota</taxon>
        <taxon>Metazoa</taxon>
        <taxon>Ecdysozoa</taxon>
        <taxon>Nematoda</taxon>
        <taxon>Chromadorea</taxon>
        <taxon>Rhabditida</taxon>
        <taxon>Tylenchina</taxon>
        <taxon>Tylenchomorpha</taxon>
        <taxon>Tylenchoidea</taxon>
        <taxon>Meloidogynidae</taxon>
        <taxon>Meloidogyninae</taxon>
        <taxon>Meloidogyne</taxon>
    </lineage>
</organism>
<evidence type="ECO:0000256" key="1">
    <source>
        <dbReference type="SAM" id="Coils"/>
    </source>
</evidence>
<evidence type="ECO:0000313" key="2">
    <source>
        <dbReference type="EMBL" id="KAF7633620.1"/>
    </source>
</evidence>
<keyword evidence="1" id="KW-0175">Coiled coil</keyword>
<feature type="coiled-coil region" evidence="1">
    <location>
        <begin position="52"/>
        <end position="79"/>
    </location>
</feature>
<dbReference type="Proteomes" id="UP000605970">
    <property type="component" value="Unassembled WGS sequence"/>
</dbReference>
<proteinExistence type="predicted"/>
<dbReference type="EMBL" id="JABEBT010000072">
    <property type="protein sequence ID" value="KAF7633620.1"/>
    <property type="molecule type" value="Genomic_DNA"/>
</dbReference>
<keyword evidence="3" id="KW-1185">Reference proteome</keyword>
<reference evidence="2" key="1">
    <citation type="journal article" date="2020" name="Ecol. Evol.">
        <title>Genome structure and content of the rice root-knot nematode (Meloidogyne graminicola).</title>
        <authorList>
            <person name="Phan N.T."/>
            <person name="Danchin E.G.J."/>
            <person name="Klopp C."/>
            <person name="Perfus-Barbeoch L."/>
            <person name="Kozlowski D.K."/>
            <person name="Koutsovoulos G.D."/>
            <person name="Lopez-Roques C."/>
            <person name="Bouchez O."/>
            <person name="Zahm M."/>
            <person name="Besnard G."/>
            <person name="Bellafiore S."/>
        </authorList>
    </citation>
    <scope>NUCLEOTIDE SEQUENCE</scope>
    <source>
        <strain evidence="2">VN-18</strain>
    </source>
</reference>
<sequence>MIESSSNADFDIEDSFTNLSDLQISFTSECSESKKSMHSPNAYKFEEIQNKLMSETIKNDLLKEKVEQLENKLTNDLQEVNLGLDKRIEYFTLEVNKHICIIYSSCNKRIFELEYELKQLKEGKRVCFENVENKWKFINKDFPCCDNKCVNTENPNGLCIKGNGYIQIKSDTNIEYIKSTDENIKFLLEYNDAAIITTENSFNKPKENSLQCCLNCTINKLFYYEINVQFEKKDFIRVLAYCVKKKLYRIFLPSFSFNNNDIIGCGLVYPFNNKLPYVFFTHNGTQIVD</sequence>
<protein>
    <submittedName>
        <fullName evidence="2">Uncharacterized protein</fullName>
    </submittedName>
</protein>
<name>A0A8S9ZJZ2_9BILA</name>
<dbReference type="AlphaFoldDB" id="A0A8S9ZJZ2"/>
<comment type="caution">
    <text evidence="2">The sequence shown here is derived from an EMBL/GenBank/DDBJ whole genome shotgun (WGS) entry which is preliminary data.</text>
</comment>
<evidence type="ECO:0000313" key="3">
    <source>
        <dbReference type="Proteomes" id="UP000605970"/>
    </source>
</evidence>
<accession>A0A8S9ZJZ2</accession>